<feature type="domain" description="Core-binding (CB)" evidence="7">
    <location>
        <begin position="30"/>
        <end position="111"/>
    </location>
</feature>
<accession>A1SW10</accession>
<dbReference type="AlphaFoldDB" id="A1SW10"/>
<evidence type="ECO:0000259" key="6">
    <source>
        <dbReference type="PROSITE" id="PS51898"/>
    </source>
</evidence>
<dbReference type="GO" id="GO:0006310">
    <property type="term" value="P:DNA recombination"/>
    <property type="evidence" value="ECO:0007669"/>
    <property type="project" value="UniProtKB-KW"/>
</dbReference>
<dbReference type="Pfam" id="PF02899">
    <property type="entry name" value="Phage_int_SAM_1"/>
    <property type="match status" value="1"/>
</dbReference>
<comment type="similarity">
    <text evidence="1">Belongs to the 'phage' integrase family.</text>
</comment>
<dbReference type="CDD" id="cd00397">
    <property type="entry name" value="DNA_BRE_C"/>
    <property type="match status" value="1"/>
</dbReference>
<dbReference type="InterPro" id="IPR010998">
    <property type="entry name" value="Integrase_recombinase_N"/>
</dbReference>
<dbReference type="EMBL" id="CP000510">
    <property type="protein sequence ID" value="ABM03675.1"/>
    <property type="molecule type" value="Genomic_DNA"/>
</dbReference>
<dbReference type="KEGG" id="pin:Ping_1900"/>
<dbReference type="Gene3D" id="1.10.150.130">
    <property type="match status" value="1"/>
</dbReference>
<evidence type="ECO:0000259" key="7">
    <source>
        <dbReference type="PROSITE" id="PS51900"/>
    </source>
</evidence>
<dbReference type="PANTHER" id="PTHR30349">
    <property type="entry name" value="PHAGE INTEGRASE-RELATED"/>
    <property type="match status" value="1"/>
</dbReference>
<feature type="domain" description="Tyr recombinase" evidence="6">
    <location>
        <begin position="137"/>
        <end position="327"/>
    </location>
</feature>
<dbReference type="InterPro" id="IPR002104">
    <property type="entry name" value="Integrase_catalytic"/>
</dbReference>
<proteinExistence type="inferred from homology"/>
<gene>
    <name evidence="8" type="ordered locus">Ping_1900</name>
</gene>
<dbReference type="STRING" id="357804.Ping_1900"/>
<evidence type="ECO:0000256" key="4">
    <source>
        <dbReference type="ARBA" id="ARBA00023172"/>
    </source>
</evidence>
<dbReference type="SUPFAM" id="SSF56349">
    <property type="entry name" value="DNA breaking-rejoining enzymes"/>
    <property type="match status" value="1"/>
</dbReference>
<dbReference type="InterPro" id="IPR004107">
    <property type="entry name" value="Integrase_SAM-like_N"/>
</dbReference>
<sequence>MDSSTGLIDSQTEDIFFDKRKMLSDANHSTFYIGPAESYMRTLSDLSQSTVRSYLRNIARIFDKNIEDFPWHQLDQDVVIYILDNLTKTGLAPGTVGSYLSAIKGVCLSALNKKTMSPERHHLINIIKKPKGSRIKKEGTLLSAENIKDLIKSCDQDLNKTKGVRDKAIIIILRGCGLRRTELINIRINRINFTEKKLTVVGKSNKEREIWFSDRVKEAISDWLGLINKASLQISDDNFLFLRAHKSGKIINQRICSQTIFDIFQAKQKLMMVKKFGPHDFRRTYITELINDGNAIEDIQGLVGHSSPETTRVYDLNKKRNLKKIGQDIVF</sequence>
<protein>
    <submittedName>
        <fullName evidence="8">Phage integrase family protein</fullName>
    </submittedName>
</protein>
<name>A1SW10_PSYIN</name>
<evidence type="ECO:0000256" key="1">
    <source>
        <dbReference type="ARBA" id="ARBA00008857"/>
    </source>
</evidence>
<reference evidence="8 9" key="1">
    <citation type="submission" date="2007-01" db="EMBL/GenBank/DDBJ databases">
        <title>Complete sequence of Psychromonas ingrahamii 37.</title>
        <authorList>
            <consortium name="US DOE Joint Genome Institute"/>
            <person name="Copeland A."/>
            <person name="Lucas S."/>
            <person name="Lapidus A."/>
            <person name="Barry K."/>
            <person name="Detter J.C."/>
            <person name="Glavina del Rio T."/>
            <person name="Hammon N."/>
            <person name="Israni S."/>
            <person name="Dalin E."/>
            <person name="Tice H."/>
            <person name="Pitluck S."/>
            <person name="Thompson L.S."/>
            <person name="Brettin T."/>
            <person name="Bruce D."/>
            <person name="Han C."/>
            <person name="Tapia R."/>
            <person name="Schmutz J."/>
            <person name="Larimer F."/>
            <person name="Land M."/>
            <person name="Hauser L."/>
            <person name="Kyrpides N."/>
            <person name="Ivanova N."/>
            <person name="Staley J."/>
            <person name="Richardson P."/>
        </authorList>
    </citation>
    <scope>NUCLEOTIDE SEQUENCE [LARGE SCALE GENOMIC DNA]</scope>
    <source>
        <strain evidence="8 9">37</strain>
    </source>
</reference>
<dbReference type="Gene3D" id="1.10.443.10">
    <property type="entry name" value="Intergrase catalytic core"/>
    <property type="match status" value="1"/>
</dbReference>
<evidence type="ECO:0000313" key="9">
    <source>
        <dbReference type="Proteomes" id="UP000000639"/>
    </source>
</evidence>
<dbReference type="Pfam" id="PF00589">
    <property type="entry name" value="Phage_integrase"/>
    <property type="match status" value="1"/>
</dbReference>
<dbReference type="GO" id="GO:0003677">
    <property type="term" value="F:DNA binding"/>
    <property type="evidence" value="ECO:0007669"/>
    <property type="project" value="UniProtKB-UniRule"/>
</dbReference>
<organism evidence="8 9">
    <name type="scientific">Psychromonas ingrahamii (strain DSM 17664 / CCUG 51855 / 37)</name>
    <dbReference type="NCBI Taxonomy" id="357804"/>
    <lineage>
        <taxon>Bacteria</taxon>
        <taxon>Pseudomonadati</taxon>
        <taxon>Pseudomonadota</taxon>
        <taxon>Gammaproteobacteria</taxon>
        <taxon>Alteromonadales</taxon>
        <taxon>Psychromonadaceae</taxon>
        <taxon>Psychromonas</taxon>
    </lineage>
</organism>
<keyword evidence="2" id="KW-0229">DNA integration</keyword>
<dbReference type="InterPro" id="IPR011010">
    <property type="entry name" value="DNA_brk_join_enz"/>
</dbReference>
<dbReference type="PANTHER" id="PTHR30349:SF41">
    <property type="entry name" value="INTEGRASE_RECOMBINASE PROTEIN MJ0367-RELATED"/>
    <property type="match status" value="1"/>
</dbReference>
<dbReference type="InterPro" id="IPR050090">
    <property type="entry name" value="Tyrosine_recombinase_XerCD"/>
</dbReference>
<evidence type="ECO:0000256" key="2">
    <source>
        <dbReference type="ARBA" id="ARBA00022908"/>
    </source>
</evidence>
<dbReference type="HOGENOM" id="CLU_027562_9_6_6"/>
<evidence type="ECO:0000256" key="5">
    <source>
        <dbReference type="PROSITE-ProRule" id="PRU01248"/>
    </source>
</evidence>
<evidence type="ECO:0000256" key="3">
    <source>
        <dbReference type="ARBA" id="ARBA00023125"/>
    </source>
</evidence>
<dbReference type="InterPro" id="IPR044068">
    <property type="entry name" value="CB"/>
</dbReference>
<dbReference type="PROSITE" id="PS51900">
    <property type="entry name" value="CB"/>
    <property type="match status" value="1"/>
</dbReference>
<dbReference type="PROSITE" id="PS51898">
    <property type="entry name" value="TYR_RECOMBINASE"/>
    <property type="match status" value="1"/>
</dbReference>
<keyword evidence="4" id="KW-0233">DNA recombination</keyword>
<dbReference type="eggNOG" id="COG4974">
    <property type="taxonomic scope" value="Bacteria"/>
</dbReference>
<dbReference type="GO" id="GO:0015074">
    <property type="term" value="P:DNA integration"/>
    <property type="evidence" value="ECO:0007669"/>
    <property type="project" value="UniProtKB-KW"/>
</dbReference>
<dbReference type="Proteomes" id="UP000000639">
    <property type="component" value="Chromosome"/>
</dbReference>
<evidence type="ECO:0000313" key="8">
    <source>
        <dbReference type="EMBL" id="ABM03675.1"/>
    </source>
</evidence>
<keyword evidence="3 5" id="KW-0238">DNA-binding</keyword>
<dbReference type="InterPro" id="IPR013762">
    <property type="entry name" value="Integrase-like_cat_sf"/>
</dbReference>
<keyword evidence="9" id="KW-1185">Reference proteome</keyword>